<feature type="region of interest" description="Disordered" evidence="1">
    <location>
        <begin position="228"/>
        <end position="285"/>
    </location>
</feature>
<protein>
    <submittedName>
        <fullName evidence="3">C2 calcium-dependent domain-containing protein 4B</fullName>
    </submittedName>
</protein>
<keyword evidence="2" id="KW-1185">Reference proteome</keyword>
<dbReference type="InterPro" id="IPR039208">
    <property type="entry name" value="C2_Ca-dependent_4"/>
</dbReference>
<dbReference type="PANTHER" id="PTHR47226:SF3">
    <property type="entry name" value="C2 CALCIUM-DEPENDENT DOMAIN-CONTAINING PROTEIN 4A"/>
    <property type="match status" value="1"/>
</dbReference>
<feature type="compositionally biased region" description="Basic and acidic residues" evidence="1">
    <location>
        <begin position="266"/>
        <end position="281"/>
    </location>
</feature>
<feature type="compositionally biased region" description="Gly residues" evidence="1">
    <location>
        <begin position="238"/>
        <end position="249"/>
    </location>
</feature>
<feature type="compositionally biased region" description="Polar residues" evidence="1">
    <location>
        <begin position="90"/>
        <end position="99"/>
    </location>
</feature>
<dbReference type="KEGG" id="cfr:116664075"/>
<organism evidence="2 3">
    <name type="scientific">Camelus ferus</name>
    <name type="common">Wild bactrian camel</name>
    <name type="synonym">Camelus bactrianus ferus</name>
    <dbReference type="NCBI Taxonomy" id="419612"/>
    <lineage>
        <taxon>Eukaryota</taxon>
        <taxon>Metazoa</taxon>
        <taxon>Chordata</taxon>
        <taxon>Craniata</taxon>
        <taxon>Vertebrata</taxon>
        <taxon>Euteleostomi</taxon>
        <taxon>Mammalia</taxon>
        <taxon>Eutheria</taxon>
        <taxon>Laurasiatheria</taxon>
        <taxon>Artiodactyla</taxon>
        <taxon>Tylopoda</taxon>
        <taxon>Camelidae</taxon>
        <taxon>Camelus</taxon>
    </lineage>
</organism>
<feature type="region of interest" description="Disordered" evidence="1">
    <location>
        <begin position="1"/>
        <end position="101"/>
    </location>
</feature>
<proteinExistence type="predicted"/>
<name>A0A8B8T4L1_CAMFR</name>
<dbReference type="Proteomes" id="UP000694856">
    <property type="component" value="Chromosome 6"/>
</dbReference>
<dbReference type="PANTHER" id="PTHR47226">
    <property type="entry name" value="C2 CALCIUM-DEPENDENT DOMAIN-CONTAINING PROTEIN 4A"/>
    <property type="match status" value="1"/>
</dbReference>
<feature type="compositionally biased region" description="Acidic residues" evidence="1">
    <location>
        <begin position="317"/>
        <end position="327"/>
    </location>
</feature>
<reference evidence="3" key="1">
    <citation type="submission" date="2025-08" db="UniProtKB">
        <authorList>
            <consortium name="RefSeq"/>
        </authorList>
    </citation>
    <scope>IDENTIFICATION</scope>
    <source>
        <tissue evidence="3">Ear skin</tissue>
    </source>
</reference>
<dbReference type="AlphaFoldDB" id="A0A8B8T4L1"/>
<evidence type="ECO:0000313" key="2">
    <source>
        <dbReference type="Proteomes" id="UP000694856"/>
    </source>
</evidence>
<feature type="region of interest" description="Disordered" evidence="1">
    <location>
        <begin position="310"/>
        <end position="353"/>
    </location>
</feature>
<evidence type="ECO:0000313" key="3">
    <source>
        <dbReference type="RefSeq" id="XP_032336932.1"/>
    </source>
</evidence>
<evidence type="ECO:0000256" key="1">
    <source>
        <dbReference type="SAM" id="MobiDB-lite"/>
    </source>
</evidence>
<sequence length="475" mass="50314">MQAPSQAECLLRHSVAATPEPGAGGKGWPRGRAVQRLRGLGSRPAGRDSGSVIRQARPCPGHSAEAGVPAGLGIELATRESEGLKKRQRSASSHHSQPQPWRMRLLGKLRASAAGSAALEPVFSNVLTPDRIPKFCIPPRLPAPCTSESPTPAATLPRRCAAEPDLWHRGADDGAGRTDWDPRSQAALSLPHLPRARTAYGFCALLESPHTRRRESLFLGGPGAADLLTAPRPRARTYGGGGGGGGVVGGRNAPLPPPGGSPDASAEARGKPRPPRDELARRPSGRRFLRASEGLLRRALWARRSCSLARARSVSSGDEDDNEDDECRTDSEPPIPALTASPPPPPGPRPERLEAEGTVALGRAGGALRLAAEYSRAGGRLRVRLLPAEGPAGGAAELRAPVGCRVSFVLQPPGQTRRPRGAVVRRSRRTVLEQDLCLDGLTEDEVRRLAVRVKAENRGRLLGRGELLLGPLLPL</sequence>
<gene>
    <name evidence="3" type="primary">C2CD4B</name>
</gene>
<dbReference type="GeneID" id="116664075"/>
<dbReference type="CTD" id="388125"/>
<accession>A0A8B8T4L1</accession>
<dbReference type="RefSeq" id="XP_032336932.1">
    <property type="nucleotide sequence ID" value="XM_032481041.1"/>
</dbReference>
<feature type="compositionally biased region" description="Pro residues" evidence="1">
    <location>
        <begin position="333"/>
        <end position="348"/>
    </location>
</feature>